<evidence type="ECO:0000256" key="5">
    <source>
        <dbReference type="ARBA" id="ARBA00023027"/>
    </source>
</evidence>
<evidence type="ECO:0000256" key="6">
    <source>
        <dbReference type="ARBA" id="ARBA00023277"/>
    </source>
</evidence>
<comment type="similarity">
    <text evidence="2">Belongs to the aldo/keto reductase family.</text>
</comment>
<gene>
    <name evidence="8" type="ORF">N7G274_008015</name>
</gene>
<dbReference type="InterPro" id="IPR036812">
    <property type="entry name" value="NAD(P)_OxRdtase_dom_sf"/>
</dbReference>
<evidence type="ECO:0000256" key="3">
    <source>
        <dbReference type="ARBA" id="ARBA00022629"/>
    </source>
</evidence>
<dbReference type="InterPro" id="IPR023210">
    <property type="entry name" value="NADP_OxRdtase_dom"/>
</dbReference>
<dbReference type="PROSITE" id="PS00063">
    <property type="entry name" value="ALDOKETO_REDUCTASE_3"/>
    <property type="match status" value="1"/>
</dbReference>
<keyword evidence="9" id="KW-1185">Reference proteome</keyword>
<dbReference type="PIRSF" id="PIRSF000097">
    <property type="entry name" value="AKR"/>
    <property type="match status" value="1"/>
</dbReference>
<evidence type="ECO:0000313" key="9">
    <source>
        <dbReference type="Proteomes" id="UP001590950"/>
    </source>
</evidence>
<keyword evidence="5" id="KW-0520">NAD</keyword>
<dbReference type="InterPro" id="IPR020471">
    <property type="entry name" value="AKR"/>
</dbReference>
<evidence type="ECO:0000259" key="7">
    <source>
        <dbReference type="Pfam" id="PF00248"/>
    </source>
</evidence>
<evidence type="ECO:0000256" key="2">
    <source>
        <dbReference type="ARBA" id="ARBA00007905"/>
    </source>
</evidence>
<dbReference type="PRINTS" id="PR00069">
    <property type="entry name" value="ALDKETRDTASE"/>
</dbReference>
<dbReference type="PROSITE" id="PS00062">
    <property type="entry name" value="ALDOKETO_REDUCTASE_2"/>
    <property type="match status" value="1"/>
</dbReference>
<protein>
    <recommendedName>
        <fullName evidence="7">NADP-dependent oxidoreductase domain-containing protein</fullName>
    </recommendedName>
</protein>
<organism evidence="8 9">
    <name type="scientific">Stereocaulon virgatum</name>
    <dbReference type="NCBI Taxonomy" id="373712"/>
    <lineage>
        <taxon>Eukaryota</taxon>
        <taxon>Fungi</taxon>
        <taxon>Dikarya</taxon>
        <taxon>Ascomycota</taxon>
        <taxon>Pezizomycotina</taxon>
        <taxon>Lecanoromycetes</taxon>
        <taxon>OSLEUM clade</taxon>
        <taxon>Lecanoromycetidae</taxon>
        <taxon>Lecanorales</taxon>
        <taxon>Lecanorineae</taxon>
        <taxon>Stereocaulaceae</taxon>
        <taxon>Stereocaulon</taxon>
    </lineage>
</organism>
<proteinExistence type="inferred from homology"/>
<evidence type="ECO:0000313" key="8">
    <source>
        <dbReference type="EMBL" id="KAL2039347.1"/>
    </source>
</evidence>
<reference evidence="8 9" key="1">
    <citation type="submission" date="2024-09" db="EMBL/GenBank/DDBJ databases">
        <title>Rethinking Asexuality: The Enigmatic Case of Functional Sexual Genes in Lepraria (Stereocaulaceae).</title>
        <authorList>
            <person name="Doellman M."/>
            <person name="Sun Y."/>
            <person name="Barcenas-Pena A."/>
            <person name="Lumbsch H.T."/>
            <person name="Grewe F."/>
        </authorList>
    </citation>
    <scope>NUCLEOTIDE SEQUENCE [LARGE SCALE GENOMIC DNA]</scope>
    <source>
        <strain evidence="8 9">Mercado 3170</strain>
    </source>
</reference>
<dbReference type="PANTHER" id="PTHR11732">
    <property type="entry name" value="ALDO/KETO REDUCTASE"/>
    <property type="match status" value="1"/>
</dbReference>
<name>A0ABR4A4N3_9LECA</name>
<dbReference type="Proteomes" id="UP001590950">
    <property type="component" value="Unassembled WGS sequence"/>
</dbReference>
<feature type="domain" description="NADP-dependent oxidoreductase" evidence="7">
    <location>
        <begin position="56"/>
        <end position="338"/>
    </location>
</feature>
<comment type="pathway">
    <text evidence="1">Carbohydrate metabolism; D-xylose degradation.</text>
</comment>
<keyword evidence="4" id="KW-0560">Oxidoreductase</keyword>
<sequence>MNLTRPFQRTTALFNRPSVIAQSSPIRLRQPILRYYASMPSPTVKLNSGHQMPLVGFGLWKVNNDTCADQVYNAIKTGYRLFDGACDYGNEVESGQGVARAIKDGIVKREDLFLVSKLWNSFHDHDQVEPICKKQLKDWGIDYFDLYIVHFPISLKYVDPSERYPPGFTYDGKHVVEGNATIQETWQAMEKLQQKGMAKSIGISNFNSQLIMDLLRYAKIAPATLQIEHHPYLTQEGLVKYAQSKGIAITAYSSFGPQSFLELDIKQAKDTPLLMDHDTVKKIAEKHSKTPAQVLLRWATQRDIAVIPKSNNQGRLAQNLDVTGWDLGEDELDAVSGLNKSLRFNDPVNYGVPLPIFV</sequence>
<keyword evidence="6" id="KW-0119">Carbohydrate metabolism</keyword>
<dbReference type="EMBL" id="JBEFKJ010000026">
    <property type="protein sequence ID" value="KAL2039347.1"/>
    <property type="molecule type" value="Genomic_DNA"/>
</dbReference>
<dbReference type="InterPro" id="IPR018170">
    <property type="entry name" value="Aldo/ket_reductase_CS"/>
</dbReference>
<dbReference type="Pfam" id="PF00248">
    <property type="entry name" value="Aldo_ket_red"/>
    <property type="match status" value="1"/>
</dbReference>
<dbReference type="SUPFAM" id="SSF51430">
    <property type="entry name" value="NAD(P)-linked oxidoreductase"/>
    <property type="match status" value="1"/>
</dbReference>
<comment type="caution">
    <text evidence="8">The sequence shown here is derived from an EMBL/GenBank/DDBJ whole genome shotgun (WGS) entry which is preliminary data.</text>
</comment>
<dbReference type="Gene3D" id="3.20.20.100">
    <property type="entry name" value="NADP-dependent oxidoreductase domain"/>
    <property type="match status" value="1"/>
</dbReference>
<evidence type="ECO:0000256" key="1">
    <source>
        <dbReference type="ARBA" id="ARBA00004722"/>
    </source>
</evidence>
<evidence type="ECO:0000256" key="4">
    <source>
        <dbReference type="ARBA" id="ARBA00023002"/>
    </source>
</evidence>
<dbReference type="CDD" id="cd19115">
    <property type="entry name" value="AKR_AKR2D1"/>
    <property type="match status" value="1"/>
</dbReference>
<dbReference type="InterPro" id="IPR044487">
    <property type="entry name" value="AKR2D"/>
</dbReference>
<accession>A0ABR4A4N3</accession>
<keyword evidence="3" id="KW-0859">Xylose metabolism</keyword>